<reference evidence="3 4" key="1">
    <citation type="submission" date="2016-01" db="EMBL/GenBank/DDBJ databases">
        <title>The new phylogeny of the genus Mycobacterium.</title>
        <authorList>
            <person name="Tarcisio F."/>
            <person name="Conor M."/>
            <person name="Antonella G."/>
            <person name="Elisabetta G."/>
            <person name="Giulia F.S."/>
            <person name="Sara T."/>
            <person name="Anna F."/>
            <person name="Clotilde B."/>
            <person name="Roberto B."/>
            <person name="Veronica D.S."/>
            <person name="Fabio R."/>
            <person name="Monica P."/>
            <person name="Olivier J."/>
            <person name="Enrico T."/>
            <person name="Nicola S."/>
        </authorList>
    </citation>
    <scope>NUCLEOTIDE SEQUENCE [LARGE SCALE GENOMIC DNA]</scope>
    <source>
        <strain evidence="3 4">DSM 45541</strain>
    </source>
</reference>
<accession>A0A1X1W9I7</accession>
<gene>
    <name evidence="3" type="ORF">AWC12_27020</name>
    <name evidence="2" type="ORF">OY187_20495</name>
</gene>
<evidence type="ECO:0000259" key="1">
    <source>
        <dbReference type="Pfam" id="PF11716"/>
    </source>
</evidence>
<evidence type="ECO:0000313" key="3">
    <source>
        <dbReference type="EMBL" id="ORV83266.1"/>
    </source>
</evidence>
<protein>
    <submittedName>
        <fullName evidence="2">Maleylpyruvate isomerase family mycothiol-dependent enzyme</fullName>
    </submittedName>
</protein>
<dbReference type="SUPFAM" id="SSF109854">
    <property type="entry name" value="DinB/YfiT-like putative metalloenzymes"/>
    <property type="match status" value="1"/>
</dbReference>
<comment type="caution">
    <text evidence="3">The sequence shown here is derived from an EMBL/GenBank/DDBJ whole genome shotgun (WGS) entry which is preliminary data.</text>
</comment>
<dbReference type="NCBIfam" id="TIGR03083">
    <property type="entry name" value="maleylpyruvate isomerase family mycothiol-dependent enzyme"/>
    <property type="match status" value="1"/>
</dbReference>
<dbReference type="InterPro" id="IPR024344">
    <property type="entry name" value="MDMPI_metal-binding"/>
</dbReference>
<dbReference type="EMBL" id="JAPQYE010000010">
    <property type="protein sequence ID" value="MCZ0730433.1"/>
    <property type="molecule type" value="Genomic_DNA"/>
</dbReference>
<dbReference type="RefSeq" id="WP_024444855.1">
    <property type="nucleotide sequence ID" value="NZ_JAPQYE010000010.1"/>
</dbReference>
<dbReference type="PANTHER" id="PTHR40758:SF1">
    <property type="entry name" value="CONSERVED PROTEIN"/>
    <property type="match status" value="1"/>
</dbReference>
<name>A0A1X1W9I7_MYCIR</name>
<proteinExistence type="predicted"/>
<keyword evidence="2" id="KW-0413">Isomerase</keyword>
<dbReference type="InterPro" id="IPR034660">
    <property type="entry name" value="DinB/YfiT-like"/>
</dbReference>
<dbReference type="AlphaFoldDB" id="A0A1X1W9I7"/>
<dbReference type="GO" id="GO:0046872">
    <property type="term" value="F:metal ion binding"/>
    <property type="evidence" value="ECO:0007669"/>
    <property type="project" value="InterPro"/>
</dbReference>
<reference evidence="2" key="2">
    <citation type="submission" date="2022-12" db="EMBL/GenBank/DDBJ databases">
        <title>Whole genome sequence of Mycolicibacterium iranicum strain SBH312.</title>
        <authorList>
            <person name="Jani J."/>
            <person name="Arifin Mustapha Z."/>
            <person name="Ahmed K."/>
            <person name="Kai Ling C."/>
        </authorList>
    </citation>
    <scope>NUCLEOTIDE SEQUENCE</scope>
    <source>
        <strain evidence="2">SBH312</strain>
    </source>
</reference>
<sequence>MREFVWHCNEIEAQADLFADHLDGADLTTAVPSCPGWTVAQLACHVEAGLRWAREVVETRAESPPSDTELRDLAGVDDEDAAELAAALRGSATGLARTLREAGPAEQMWCPVPGGGSGFFARRFAHETAMHRADAALALDVDYTLPNFLAVDGVQEWLELGCMPFHFEVHPWMRELLGPGRTIGLHTTDTNDDWLLDFTGDALAWRRGPEPTAAELRGPVTDVLLVLYRRKPVSTVQIRGDADLVDFWMERVAFA</sequence>
<evidence type="ECO:0000313" key="2">
    <source>
        <dbReference type="EMBL" id="MCZ0730433.1"/>
    </source>
</evidence>
<dbReference type="Gene3D" id="1.20.120.450">
    <property type="entry name" value="dinb family like domain"/>
    <property type="match status" value="1"/>
</dbReference>
<evidence type="ECO:0000313" key="4">
    <source>
        <dbReference type="Proteomes" id="UP000193622"/>
    </source>
</evidence>
<dbReference type="Proteomes" id="UP000193622">
    <property type="component" value="Unassembled WGS sequence"/>
</dbReference>
<organism evidence="3 4">
    <name type="scientific">Mycolicibacterium iranicum</name>
    <name type="common">Mycobacterium iranicum</name>
    <dbReference type="NCBI Taxonomy" id="912594"/>
    <lineage>
        <taxon>Bacteria</taxon>
        <taxon>Bacillati</taxon>
        <taxon>Actinomycetota</taxon>
        <taxon>Actinomycetes</taxon>
        <taxon>Mycobacteriales</taxon>
        <taxon>Mycobacteriaceae</taxon>
        <taxon>Mycolicibacterium</taxon>
    </lineage>
</organism>
<keyword evidence="5" id="KW-1185">Reference proteome</keyword>
<dbReference type="Proteomes" id="UP001084650">
    <property type="component" value="Unassembled WGS sequence"/>
</dbReference>
<dbReference type="GO" id="GO:0016853">
    <property type="term" value="F:isomerase activity"/>
    <property type="evidence" value="ECO:0007669"/>
    <property type="project" value="UniProtKB-KW"/>
</dbReference>
<dbReference type="InterPro" id="IPR017517">
    <property type="entry name" value="Maleyloyr_isom"/>
</dbReference>
<dbReference type="PANTHER" id="PTHR40758">
    <property type="entry name" value="CONSERVED PROTEIN"/>
    <property type="match status" value="1"/>
</dbReference>
<dbReference type="GO" id="GO:0005886">
    <property type="term" value="C:plasma membrane"/>
    <property type="evidence" value="ECO:0007669"/>
    <property type="project" value="TreeGrafter"/>
</dbReference>
<dbReference type="Pfam" id="PF11716">
    <property type="entry name" value="MDMPI_N"/>
    <property type="match status" value="1"/>
</dbReference>
<evidence type="ECO:0000313" key="5">
    <source>
        <dbReference type="Proteomes" id="UP001084650"/>
    </source>
</evidence>
<feature type="domain" description="Mycothiol-dependent maleylpyruvate isomerase metal-binding" evidence="1">
    <location>
        <begin position="10"/>
        <end position="136"/>
    </location>
</feature>
<dbReference type="EMBL" id="LQPC01000054">
    <property type="protein sequence ID" value="ORV83266.1"/>
    <property type="molecule type" value="Genomic_DNA"/>
</dbReference>